<dbReference type="InterPro" id="IPR001199">
    <property type="entry name" value="Cyt_B5-like_heme/steroid-bd"/>
</dbReference>
<dbReference type="Gene3D" id="3.10.120.10">
    <property type="entry name" value="Cytochrome b5-like heme/steroid binding domain"/>
    <property type="match status" value="1"/>
</dbReference>
<sequence length="141" mass="15127">MAKCTMSQTSWTSTLGATTSWSPTPVQRAVWEASVCQAFHSQVRVANGSIWFLPGNHPFPAPGKDATEDFEEIGHSKTAKDMLKEYYVGEFVGGELPVKTKKQNGTLAGSTAGTTSLSTALLRAVLPLLVLALAILYALNR</sequence>
<dbReference type="EMBL" id="GDKF01008587">
    <property type="protein sequence ID" value="JAT70035.1"/>
    <property type="molecule type" value="Transcribed_RNA"/>
</dbReference>
<feature type="domain" description="Cytochrome b5 heme-binding" evidence="2">
    <location>
        <begin position="63"/>
        <end position="91"/>
    </location>
</feature>
<dbReference type="Pfam" id="PF00173">
    <property type="entry name" value="Cyt-b5"/>
    <property type="match status" value="1"/>
</dbReference>
<keyword evidence="1" id="KW-1133">Transmembrane helix</keyword>
<feature type="transmembrane region" description="Helical" evidence="1">
    <location>
        <begin position="120"/>
        <end position="139"/>
    </location>
</feature>
<dbReference type="SUPFAM" id="SSF55856">
    <property type="entry name" value="Cytochrome b5-like heme/steroid binding domain"/>
    <property type="match status" value="1"/>
</dbReference>
<gene>
    <name evidence="3" type="ORF">g.5505</name>
</gene>
<accession>A0A1D1ZTI1</accession>
<name>A0A1D1ZTI1_AUXPR</name>
<evidence type="ECO:0000259" key="2">
    <source>
        <dbReference type="Pfam" id="PF00173"/>
    </source>
</evidence>
<protein>
    <recommendedName>
        <fullName evidence="2">Cytochrome b5 heme-binding domain-containing protein</fullName>
    </recommendedName>
</protein>
<evidence type="ECO:0000313" key="3">
    <source>
        <dbReference type="EMBL" id="JAT70035.1"/>
    </source>
</evidence>
<organism evidence="3">
    <name type="scientific">Auxenochlorella protothecoides</name>
    <name type="common">Green microalga</name>
    <name type="synonym">Chlorella protothecoides</name>
    <dbReference type="NCBI Taxonomy" id="3075"/>
    <lineage>
        <taxon>Eukaryota</taxon>
        <taxon>Viridiplantae</taxon>
        <taxon>Chlorophyta</taxon>
        <taxon>core chlorophytes</taxon>
        <taxon>Trebouxiophyceae</taxon>
        <taxon>Chlorellales</taxon>
        <taxon>Chlorellaceae</taxon>
        <taxon>Auxenochlorella</taxon>
    </lineage>
</organism>
<proteinExistence type="predicted"/>
<dbReference type="InterPro" id="IPR036400">
    <property type="entry name" value="Cyt_B5-like_heme/steroid_sf"/>
</dbReference>
<keyword evidence="1" id="KW-0472">Membrane</keyword>
<evidence type="ECO:0000256" key="1">
    <source>
        <dbReference type="SAM" id="Phobius"/>
    </source>
</evidence>
<reference evidence="3" key="1">
    <citation type="submission" date="2015-08" db="EMBL/GenBank/DDBJ databases">
        <authorList>
            <person name="Babu N.S."/>
            <person name="Beckwith C.J."/>
            <person name="Beseler K.G."/>
            <person name="Brison A."/>
            <person name="Carone J.V."/>
            <person name="Caskin T.P."/>
            <person name="Diamond M."/>
            <person name="Durham M.E."/>
            <person name="Foxe J.M."/>
            <person name="Go M."/>
            <person name="Henderson B.A."/>
            <person name="Jones I.B."/>
            <person name="McGettigan J.A."/>
            <person name="Micheletti S.J."/>
            <person name="Nasrallah M.E."/>
            <person name="Ortiz D."/>
            <person name="Piller C.R."/>
            <person name="Privatt S.R."/>
            <person name="Schneider S.L."/>
            <person name="Sharp S."/>
            <person name="Smith T.C."/>
            <person name="Stanton J.D."/>
            <person name="Ullery H.E."/>
            <person name="Wilson R.J."/>
            <person name="Serrano M.G."/>
            <person name="Buck G."/>
            <person name="Lee V."/>
            <person name="Wang Y."/>
            <person name="Carvalho R."/>
            <person name="Voegtly L."/>
            <person name="Shi R."/>
            <person name="Duckworth R."/>
            <person name="Johnson A."/>
            <person name="Loviza R."/>
            <person name="Walstead R."/>
            <person name="Shah Z."/>
            <person name="Kiflezghi M."/>
            <person name="Wade K."/>
            <person name="Ball S.L."/>
            <person name="Bradley K.W."/>
            <person name="Asai D.J."/>
            <person name="Bowman C.A."/>
            <person name="Russell D.A."/>
            <person name="Pope W.H."/>
            <person name="Jacobs-Sera D."/>
            <person name="Hendrix R.W."/>
            <person name="Hatfull G.F."/>
        </authorList>
    </citation>
    <scope>NUCLEOTIDE SEQUENCE</scope>
</reference>
<dbReference type="AlphaFoldDB" id="A0A1D1ZTI1"/>
<keyword evidence="1" id="KW-0812">Transmembrane</keyword>